<dbReference type="Gene3D" id="3.40.30.10">
    <property type="entry name" value="Glutaredoxin"/>
    <property type="match status" value="1"/>
</dbReference>
<dbReference type="PROSITE" id="PS50404">
    <property type="entry name" value="GST_NTER"/>
    <property type="match status" value="1"/>
</dbReference>
<dbReference type="Pfam" id="PF02798">
    <property type="entry name" value="GST_N"/>
    <property type="match status" value="1"/>
</dbReference>
<evidence type="ECO:0000313" key="9">
    <source>
        <dbReference type="Proteomes" id="UP000192578"/>
    </source>
</evidence>
<comment type="function">
    <text evidence="1">Conjugation of reduced glutathione to a wide number of exogenous and endogenous hydrophobic electrophiles.</text>
</comment>
<dbReference type="SFLD" id="SFLDS00019">
    <property type="entry name" value="Glutathione_Transferase_(cytos"/>
    <property type="match status" value="1"/>
</dbReference>
<dbReference type="GO" id="GO:0004364">
    <property type="term" value="F:glutathione transferase activity"/>
    <property type="evidence" value="ECO:0007669"/>
    <property type="project" value="UniProtKB-EC"/>
</dbReference>
<evidence type="ECO:0000259" key="7">
    <source>
        <dbReference type="PROSITE" id="PS50405"/>
    </source>
</evidence>
<dbReference type="GO" id="GO:0006749">
    <property type="term" value="P:glutathione metabolic process"/>
    <property type="evidence" value="ECO:0007669"/>
    <property type="project" value="TreeGrafter"/>
</dbReference>
<dbReference type="Pfam" id="PF14497">
    <property type="entry name" value="GST_C_3"/>
    <property type="match status" value="1"/>
</dbReference>
<dbReference type="AlphaFoldDB" id="A0A1W0X7Y9"/>
<evidence type="ECO:0000259" key="6">
    <source>
        <dbReference type="PROSITE" id="PS50404"/>
    </source>
</evidence>
<evidence type="ECO:0000256" key="3">
    <source>
        <dbReference type="ARBA" id="ARBA00012452"/>
    </source>
</evidence>
<keyword evidence="4" id="KW-0808">Transferase</keyword>
<sequence>MPESKPVFGYWKLRARARPIRALLDYVGQEYEYKEYDVSSMESTKEWFEKDKPALNHPLVNLPYWKEGDLILFQSNAIIRHLARNHGLAGKTPSEVATADMIAEYFAELRSAVIQLSNSTEKSLYEGKRVEHAKNWREHQLQRISKLLGSKDFLLDSGLSYVDFILHELLYVHSLLDPDLEEFTKKDISNVADFKQRFERIPKIANFMKREDARKLTIHPTFANFPGHPPS</sequence>
<keyword evidence="9" id="KW-1185">Reference proteome</keyword>
<comment type="caution">
    <text evidence="8">The sequence shown here is derived from an EMBL/GenBank/DDBJ whole genome shotgun (WGS) entry which is preliminary data.</text>
</comment>
<dbReference type="InterPro" id="IPR004046">
    <property type="entry name" value="GST_C"/>
</dbReference>
<evidence type="ECO:0000256" key="4">
    <source>
        <dbReference type="ARBA" id="ARBA00022679"/>
    </source>
</evidence>
<dbReference type="PANTHER" id="PTHR11571">
    <property type="entry name" value="GLUTATHIONE S-TRANSFERASE"/>
    <property type="match status" value="1"/>
</dbReference>
<feature type="domain" description="GST N-terminal" evidence="6">
    <location>
        <begin position="4"/>
        <end position="90"/>
    </location>
</feature>
<evidence type="ECO:0000256" key="5">
    <source>
        <dbReference type="ARBA" id="ARBA00047960"/>
    </source>
</evidence>
<gene>
    <name evidence="8" type="ORF">BV898_02380</name>
</gene>
<dbReference type="OrthoDB" id="4951845at2759"/>
<accession>A0A1W0X7Y9</accession>
<dbReference type="Gene3D" id="1.20.1050.10">
    <property type="match status" value="1"/>
</dbReference>
<comment type="catalytic activity">
    <reaction evidence="5">
        <text>RX + glutathione = an S-substituted glutathione + a halide anion + H(+)</text>
        <dbReference type="Rhea" id="RHEA:16437"/>
        <dbReference type="ChEBI" id="CHEBI:15378"/>
        <dbReference type="ChEBI" id="CHEBI:16042"/>
        <dbReference type="ChEBI" id="CHEBI:17792"/>
        <dbReference type="ChEBI" id="CHEBI:57925"/>
        <dbReference type="ChEBI" id="CHEBI:90779"/>
        <dbReference type="EC" id="2.5.1.18"/>
    </reaction>
</comment>
<evidence type="ECO:0000313" key="8">
    <source>
        <dbReference type="EMBL" id="OQV23637.1"/>
    </source>
</evidence>
<protein>
    <recommendedName>
        <fullName evidence="3">glutathione transferase</fullName>
        <ecNumber evidence="3">2.5.1.18</ecNumber>
    </recommendedName>
</protein>
<dbReference type="SUPFAM" id="SSF47616">
    <property type="entry name" value="GST C-terminal domain-like"/>
    <property type="match status" value="1"/>
</dbReference>
<name>A0A1W0X7Y9_HYPEX</name>
<evidence type="ECO:0000256" key="1">
    <source>
        <dbReference type="ARBA" id="ARBA00003701"/>
    </source>
</evidence>
<feature type="domain" description="GST C-terminal" evidence="7">
    <location>
        <begin position="92"/>
        <end position="216"/>
    </location>
</feature>
<dbReference type="InterPro" id="IPR040079">
    <property type="entry name" value="Glutathione_S-Trfase"/>
</dbReference>
<dbReference type="PANTHER" id="PTHR11571:SF222">
    <property type="entry name" value="GLUTATHIONE TRANSFERASE"/>
    <property type="match status" value="1"/>
</dbReference>
<dbReference type="EC" id="2.5.1.18" evidence="3"/>
<dbReference type="EMBL" id="MTYJ01000010">
    <property type="protein sequence ID" value="OQV23637.1"/>
    <property type="molecule type" value="Genomic_DNA"/>
</dbReference>
<dbReference type="InterPro" id="IPR036282">
    <property type="entry name" value="Glutathione-S-Trfase_C_sf"/>
</dbReference>
<dbReference type="PROSITE" id="PS50405">
    <property type="entry name" value="GST_CTER"/>
    <property type="match status" value="1"/>
</dbReference>
<organism evidence="8 9">
    <name type="scientific">Hypsibius exemplaris</name>
    <name type="common">Freshwater tardigrade</name>
    <dbReference type="NCBI Taxonomy" id="2072580"/>
    <lineage>
        <taxon>Eukaryota</taxon>
        <taxon>Metazoa</taxon>
        <taxon>Ecdysozoa</taxon>
        <taxon>Tardigrada</taxon>
        <taxon>Eutardigrada</taxon>
        <taxon>Parachela</taxon>
        <taxon>Hypsibioidea</taxon>
        <taxon>Hypsibiidae</taxon>
        <taxon>Hypsibius</taxon>
    </lineage>
</organism>
<dbReference type="SUPFAM" id="SSF52833">
    <property type="entry name" value="Thioredoxin-like"/>
    <property type="match status" value="1"/>
</dbReference>
<comment type="similarity">
    <text evidence="2">Belongs to the GST superfamily. Mu family.</text>
</comment>
<reference evidence="9" key="1">
    <citation type="submission" date="2017-01" db="EMBL/GenBank/DDBJ databases">
        <title>Comparative genomics of anhydrobiosis in the tardigrade Hypsibius dujardini.</title>
        <authorList>
            <person name="Yoshida Y."/>
            <person name="Koutsovoulos G."/>
            <person name="Laetsch D."/>
            <person name="Stevens L."/>
            <person name="Kumar S."/>
            <person name="Horikawa D."/>
            <person name="Ishino K."/>
            <person name="Komine S."/>
            <person name="Tomita M."/>
            <person name="Blaxter M."/>
            <person name="Arakawa K."/>
        </authorList>
    </citation>
    <scope>NUCLEOTIDE SEQUENCE [LARGE SCALE GENOMIC DNA]</scope>
    <source>
        <strain evidence="9">Z151</strain>
    </source>
</reference>
<dbReference type="InterPro" id="IPR010987">
    <property type="entry name" value="Glutathione-S-Trfase_C-like"/>
</dbReference>
<dbReference type="InterPro" id="IPR036249">
    <property type="entry name" value="Thioredoxin-like_sf"/>
</dbReference>
<dbReference type="Proteomes" id="UP000192578">
    <property type="component" value="Unassembled WGS sequence"/>
</dbReference>
<proteinExistence type="inferred from homology"/>
<evidence type="ECO:0000256" key="2">
    <source>
        <dbReference type="ARBA" id="ARBA00005861"/>
    </source>
</evidence>
<dbReference type="InterPro" id="IPR004045">
    <property type="entry name" value="Glutathione_S-Trfase_N"/>
</dbReference>
<dbReference type="InterPro" id="IPR050213">
    <property type="entry name" value="GST_superfamily"/>
</dbReference>